<keyword evidence="9 11" id="KW-0472">Membrane</keyword>
<evidence type="ECO:0000256" key="3">
    <source>
        <dbReference type="ARBA" id="ARBA00005161"/>
    </source>
</evidence>
<evidence type="ECO:0000256" key="9">
    <source>
        <dbReference type="ARBA" id="ARBA00023136"/>
    </source>
</evidence>
<evidence type="ECO:0000256" key="2">
    <source>
        <dbReference type="ARBA" id="ARBA00004370"/>
    </source>
</evidence>
<comment type="cofactor">
    <cofactor evidence="11">
        <name>FMN</name>
        <dbReference type="ChEBI" id="CHEBI:58210"/>
    </cofactor>
    <text evidence="11">Binds 1 FMN per subunit.</text>
</comment>
<evidence type="ECO:0000256" key="6">
    <source>
        <dbReference type="ARBA" id="ARBA00022643"/>
    </source>
</evidence>
<dbReference type="GO" id="GO:0006207">
    <property type="term" value="P:'de novo' pyrimidine nucleobase biosynthetic process"/>
    <property type="evidence" value="ECO:0007669"/>
    <property type="project" value="UniProtKB-UniRule"/>
</dbReference>
<feature type="binding site" evidence="11">
    <location>
        <begin position="110"/>
        <end position="114"/>
    </location>
    <ligand>
        <name>substrate</name>
    </ligand>
</feature>
<comment type="pathway">
    <text evidence="3 11">Pyrimidine metabolism; UMP biosynthesis via de novo pathway; orotate from (S)-dihydroorotate (quinone route): step 1/1.</text>
</comment>
<dbReference type="KEGG" id="mflg:ABS361_14515"/>
<protein>
    <recommendedName>
        <fullName evidence="11">Dihydroorotate dehydrogenase (quinone)</fullName>
        <ecNumber evidence="11">1.3.5.2</ecNumber>
    </recommendedName>
    <alternativeName>
        <fullName evidence="11">DHOdehase</fullName>
        <shortName evidence="11">DHOD</shortName>
        <shortName evidence="11">DHODase</shortName>
    </alternativeName>
    <alternativeName>
        <fullName evidence="11">Dihydroorotate oxidase</fullName>
    </alternativeName>
</protein>
<dbReference type="HAMAP" id="MF_00225">
    <property type="entry name" value="DHO_dh_type2"/>
    <property type="match status" value="1"/>
</dbReference>
<dbReference type="CDD" id="cd04738">
    <property type="entry name" value="DHOD_2_like"/>
    <property type="match status" value="1"/>
</dbReference>
<feature type="binding site" evidence="11">
    <location>
        <position position="215"/>
    </location>
    <ligand>
        <name>FMN</name>
        <dbReference type="ChEBI" id="CHEBI:58210"/>
    </ligand>
</feature>
<feature type="domain" description="Dihydroorotate dehydrogenase catalytic" evidence="12">
    <location>
        <begin position="44"/>
        <end position="338"/>
    </location>
</feature>
<feature type="binding site" evidence="11">
    <location>
        <position position="65"/>
    </location>
    <ligand>
        <name>substrate</name>
    </ligand>
</feature>
<feature type="active site" description="Nucleophile" evidence="11">
    <location>
        <position position="173"/>
    </location>
</feature>
<comment type="function">
    <text evidence="1 11">Catalyzes the conversion of dihydroorotate to orotate with quinone as electron acceptor.</text>
</comment>
<evidence type="ECO:0000256" key="10">
    <source>
        <dbReference type="ARBA" id="ARBA00048639"/>
    </source>
</evidence>
<dbReference type="GO" id="GO:0005886">
    <property type="term" value="C:plasma membrane"/>
    <property type="evidence" value="ECO:0007669"/>
    <property type="project" value="UniProtKB-SubCell"/>
</dbReference>
<organism evidence="13">
    <name type="scientific">Methyloraptor flagellatus</name>
    <dbReference type="NCBI Taxonomy" id="3162530"/>
    <lineage>
        <taxon>Bacteria</taxon>
        <taxon>Pseudomonadati</taxon>
        <taxon>Pseudomonadota</taxon>
        <taxon>Alphaproteobacteria</taxon>
        <taxon>Hyphomicrobiales</taxon>
        <taxon>Ancalomicrobiaceae</taxon>
        <taxon>Methyloraptor</taxon>
    </lineage>
</organism>
<dbReference type="InterPro" id="IPR005720">
    <property type="entry name" value="Dihydroorotate_DH_cat"/>
</dbReference>
<sequence>MIDLYGLARPFIFSLDPEKAHGASVRALAAGLVPTCPADADPRLRVELFGLTFPNPVRLAAGYDKNGEVPDDVLRLGFGFTEVGTVTPRPQDGNPKPRMFRLVADQGVINRLGFNNAGHAALRERLVARRGRPGIVGVNIGANKDSDDRIADYVAGIRAFADLAAYFTVNVSSPNTPGLRDLQARAALADLLGRVLAERDAIAASGGRRVPVLLKIAPDIDDGGLDDIAAEALDRAVDGLIVSNTTLSRDGLRDVSRAKEAGGLSGRPLFRRSTIVLAKMRKRVGARLPIVGVGGIDSGEAAFTKIAAGADLVQLYSGMVYAGPGLPGRILGHLSRRLAREGVASIREVVGTAVDSWATATP</sequence>
<dbReference type="EMBL" id="CP158568">
    <property type="protein sequence ID" value="XBY43303.1"/>
    <property type="molecule type" value="Genomic_DNA"/>
</dbReference>
<reference evidence="13" key="1">
    <citation type="submission" date="2024-06" db="EMBL/GenBank/DDBJ databases">
        <title>Methylostella associata gen. nov., sp. nov., a novel Ancalomicrobiaceae-affiliated facultatively methylotrophic bacteria that feed on methanotrophs of the genus Methylococcus.</title>
        <authorList>
            <person name="Saltykova V."/>
            <person name="Danilova O.V."/>
            <person name="Oshkin I.Y."/>
            <person name="Belova S.E."/>
            <person name="Pimenov N.V."/>
            <person name="Dedysh S.N."/>
        </authorList>
    </citation>
    <scope>NUCLEOTIDE SEQUENCE</scope>
    <source>
        <strain evidence="13">S20</strain>
    </source>
</reference>
<keyword evidence="8 11" id="KW-0560">Oxidoreductase</keyword>
<comment type="subcellular location">
    <subcellularLocation>
        <location evidence="11">Cell membrane</location>
        <topology evidence="11">Peripheral membrane protein</topology>
    </subcellularLocation>
    <subcellularLocation>
        <location evidence="2">Membrane</location>
    </subcellularLocation>
</comment>
<dbReference type="EC" id="1.3.5.2" evidence="11"/>
<dbReference type="SUPFAM" id="SSF51395">
    <property type="entry name" value="FMN-linked oxidoreductases"/>
    <property type="match status" value="1"/>
</dbReference>
<dbReference type="Gene3D" id="3.20.20.70">
    <property type="entry name" value="Aldolase class I"/>
    <property type="match status" value="1"/>
</dbReference>
<feature type="binding site" evidence="11">
    <location>
        <position position="170"/>
    </location>
    <ligand>
        <name>substrate</name>
    </ligand>
</feature>
<gene>
    <name evidence="11" type="primary">pyrD</name>
    <name evidence="13" type="ORF">ABS361_14515</name>
</gene>
<feature type="binding site" evidence="11">
    <location>
        <position position="243"/>
    </location>
    <ligand>
        <name>FMN</name>
        <dbReference type="ChEBI" id="CHEBI:58210"/>
    </ligand>
</feature>
<dbReference type="NCBIfam" id="NF003645">
    <property type="entry name" value="PRK05286.1-2"/>
    <property type="match status" value="1"/>
</dbReference>
<dbReference type="Pfam" id="PF01180">
    <property type="entry name" value="DHO_dh"/>
    <property type="match status" value="1"/>
</dbReference>
<evidence type="ECO:0000256" key="1">
    <source>
        <dbReference type="ARBA" id="ARBA00003125"/>
    </source>
</evidence>
<feature type="binding site" evidence="11">
    <location>
        <begin position="61"/>
        <end position="65"/>
    </location>
    <ligand>
        <name>FMN</name>
        <dbReference type="ChEBI" id="CHEBI:58210"/>
    </ligand>
</feature>
<comment type="subunit">
    <text evidence="11">Monomer.</text>
</comment>
<evidence type="ECO:0000313" key="13">
    <source>
        <dbReference type="EMBL" id="XBY43303.1"/>
    </source>
</evidence>
<feature type="binding site" evidence="11">
    <location>
        <position position="175"/>
    </location>
    <ligand>
        <name>substrate</name>
    </ligand>
</feature>
<keyword evidence="6 11" id="KW-0288">FMN</keyword>
<comment type="catalytic activity">
    <reaction evidence="10 11">
        <text>(S)-dihydroorotate + a quinone = orotate + a quinol</text>
        <dbReference type="Rhea" id="RHEA:30187"/>
        <dbReference type="ChEBI" id="CHEBI:24646"/>
        <dbReference type="ChEBI" id="CHEBI:30839"/>
        <dbReference type="ChEBI" id="CHEBI:30864"/>
        <dbReference type="ChEBI" id="CHEBI:132124"/>
        <dbReference type="EC" id="1.3.5.2"/>
    </reaction>
</comment>
<dbReference type="RefSeq" id="WP_407048402.1">
    <property type="nucleotide sequence ID" value="NZ_CP158568.1"/>
</dbReference>
<evidence type="ECO:0000256" key="4">
    <source>
        <dbReference type="ARBA" id="ARBA00005359"/>
    </source>
</evidence>
<feature type="binding site" evidence="11">
    <location>
        <position position="85"/>
    </location>
    <ligand>
        <name>FMN</name>
        <dbReference type="ChEBI" id="CHEBI:58210"/>
    </ligand>
</feature>
<evidence type="ECO:0000256" key="7">
    <source>
        <dbReference type="ARBA" id="ARBA00022975"/>
    </source>
</evidence>
<dbReference type="InterPro" id="IPR005719">
    <property type="entry name" value="Dihydroorotate_DH_2"/>
</dbReference>
<dbReference type="InterPro" id="IPR013785">
    <property type="entry name" value="Aldolase_TIM"/>
</dbReference>
<evidence type="ECO:0000259" key="12">
    <source>
        <dbReference type="Pfam" id="PF01180"/>
    </source>
</evidence>
<dbReference type="GO" id="GO:0005737">
    <property type="term" value="C:cytoplasm"/>
    <property type="evidence" value="ECO:0007669"/>
    <property type="project" value="InterPro"/>
</dbReference>
<comment type="similarity">
    <text evidence="4 11">Belongs to the dihydroorotate dehydrogenase family. Type 2 subfamily.</text>
</comment>
<dbReference type="PANTHER" id="PTHR48109:SF4">
    <property type="entry name" value="DIHYDROOROTATE DEHYDROGENASE (QUINONE), MITOCHONDRIAL"/>
    <property type="match status" value="1"/>
</dbReference>
<feature type="binding site" evidence="11">
    <location>
        <position position="139"/>
    </location>
    <ligand>
        <name>FMN</name>
        <dbReference type="ChEBI" id="CHEBI:58210"/>
    </ligand>
</feature>
<dbReference type="PANTHER" id="PTHR48109">
    <property type="entry name" value="DIHYDROOROTATE DEHYDROGENASE (QUINONE), MITOCHONDRIAL-RELATED"/>
    <property type="match status" value="1"/>
</dbReference>
<dbReference type="GO" id="GO:0044205">
    <property type="term" value="P:'de novo' UMP biosynthetic process"/>
    <property type="evidence" value="ECO:0007669"/>
    <property type="project" value="UniProtKB-UniRule"/>
</dbReference>
<dbReference type="NCBIfam" id="TIGR01036">
    <property type="entry name" value="pyrD_sub2"/>
    <property type="match status" value="1"/>
</dbReference>
<feature type="binding site" evidence="11">
    <location>
        <position position="266"/>
    </location>
    <ligand>
        <name>FMN</name>
        <dbReference type="ChEBI" id="CHEBI:58210"/>
    </ligand>
</feature>
<feature type="binding site" evidence="11">
    <location>
        <position position="170"/>
    </location>
    <ligand>
        <name>FMN</name>
        <dbReference type="ChEBI" id="CHEBI:58210"/>
    </ligand>
</feature>
<dbReference type="InterPro" id="IPR001295">
    <property type="entry name" value="Dihydroorotate_DH_CS"/>
</dbReference>
<evidence type="ECO:0000256" key="8">
    <source>
        <dbReference type="ARBA" id="ARBA00023002"/>
    </source>
</evidence>
<dbReference type="PROSITE" id="PS00911">
    <property type="entry name" value="DHODEHASE_1"/>
    <property type="match status" value="1"/>
</dbReference>
<proteinExistence type="inferred from homology"/>
<name>A0AAU7X9G1_9HYPH</name>
<feature type="binding site" evidence="11">
    <location>
        <begin position="316"/>
        <end position="317"/>
    </location>
    <ligand>
        <name>FMN</name>
        <dbReference type="ChEBI" id="CHEBI:58210"/>
    </ligand>
</feature>
<evidence type="ECO:0000256" key="11">
    <source>
        <dbReference type="HAMAP-Rule" id="MF_00225"/>
    </source>
</evidence>
<dbReference type="GO" id="GO:0106430">
    <property type="term" value="F:dihydroorotate dehydrogenase (quinone) activity"/>
    <property type="evidence" value="ECO:0007669"/>
    <property type="project" value="UniProtKB-EC"/>
</dbReference>
<feature type="binding site" evidence="11">
    <location>
        <begin position="244"/>
        <end position="245"/>
    </location>
    <ligand>
        <name>substrate</name>
    </ligand>
</feature>
<dbReference type="PROSITE" id="PS00912">
    <property type="entry name" value="DHODEHASE_2"/>
    <property type="match status" value="1"/>
</dbReference>
<accession>A0AAU7X9G1</accession>
<dbReference type="NCBIfam" id="NF003652">
    <property type="entry name" value="PRK05286.2-5"/>
    <property type="match status" value="1"/>
</dbReference>
<feature type="binding site" evidence="11">
    <location>
        <position position="295"/>
    </location>
    <ligand>
        <name>FMN</name>
        <dbReference type="ChEBI" id="CHEBI:58210"/>
    </ligand>
</feature>
<dbReference type="InterPro" id="IPR050074">
    <property type="entry name" value="DHO_dehydrogenase"/>
</dbReference>
<keyword evidence="11" id="KW-1003">Cell membrane</keyword>
<dbReference type="AlphaFoldDB" id="A0AAU7X9G1"/>
<evidence type="ECO:0000256" key="5">
    <source>
        <dbReference type="ARBA" id="ARBA00022630"/>
    </source>
</evidence>
<keyword evidence="5 11" id="KW-0285">Flavoprotein</keyword>
<keyword evidence="7 11" id="KW-0665">Pyrimidine biosynthesis</keyword>